<keyword evidence="5 7" id="KW-0378">Hydrolase</keyword>
<dbReference type="InterPro" id="IPR000111">
    <property type="entry name" value="Glyco_hydro_27/36_CS"/>
</dbReference>
<accession>A0A196SGF9</accession>
<dbReference type="FunFam" id="3.20.20.70:FF:000197">
    <property type="entry name" value="Alpha-galactosidase"/>
    <property type="match status" value="1"/>
</dbReference>
<evidence type="ECO:0000256" key="4">
    <source>
        <dbReference type="ARBA" id="ARBA00022729"/>
    </source>
</evidence>
<reference evidence="10 11" key="1">
    <citation type="submission" date="2016-05" db="EMBL/GenBank/DDBJ databases">
        <title>Nuclear genome of Blastocystis sp. subtype 1 NandII.</title>
        <authorList>
            <person name="Gentekaki E."/>
            <person name="Curtis B."/>
            <person name="Stairs C."/>
            <person name="Eme L."/>
            <person name="Herman E."/>
            <person name="Klimes V."/>
            <person name="Arias M.C."/>
            <person name="Elias M."/>
            <person name="Hilliou F."/>
            <person name="Klute M."/>
            <person name="Malik S.-B."/>
            <person name="Pightling A."/>
            <person name="Rachubinski R."/>
            <person name="Salas D."/>
            <person name="Schlacht A."/>
            <person name="Suga H."/>
            <person name="Archibald J."/>
            <person name="Ball S.G."/>
            <person name="Clark G."/>
            <person name="Dacks J."/>
            <person name="Van Der Giezen M."/>
            <person name="Tsaousis A."/>
            <person name="Roger A."/>
        </authorList>
    </citation>
    <scope>NUCLEOTIDE SEQUENCE [LARGE SCALE GENOMIC DNA]</scope>
    <source>
        <strain evidence="11">ATCC 50177 / NandII</strain>
    </source>
</reference>
<dbReference type="InterPro" id="IPR041233">
    <property type="entry name" value="Melibiase_C"/>
</dbReference>
<sequence>MNTLILFCLCAVALALDNGLARTPPMGWMEWEQFRCETDCKSHPEACVNEKLFIDMIDRMVEDGWRDLGYEYVSIDDCWMTHDRDAKGRLYPDPERFPHGIKYLSDYAHSKGLKLGIYNDYGKFTCEGFMGSEGHLYTDAMTFAEWEVDMLKMDGCNSEVLDQSDGYPAMTRFLNETGRQILYACSWPCYDQSMDYALLPPNCNMWRNWWDVRSTWPNIRRIMDKWGNETRWAKYAGPGHWNDADMIVVGMKGTEMNEEESKTQFAIWSMLGSPLFMSNDLRELPEWARRILTNKEIIQIDQDPLGRVATRLTPFGEDGVIWSRPLANGDVAVALMNRGDEVRDIVLPFKLLGSGRVYAARDLYLHEDLGEFTDEFVGKKIAPHGTVILRMTPLK</sequence>
<keyword evidence="4 8" id="KW-0732">Signal</keyword>
<dbReference type="EC" id="3.2.1.22" evidence="3 7"/>
<dbReference type="SUPFAM" id="SSF51445">
    <property type="entry name" value="(Trans)glycosidases"/>
    <property type="match status" value="1"/>
</dbReference>
<evidence type="ECO:0000256" key="6">
    <source>
        <dbReference type="ARBA" id="ARBA00023295"/>
    </source>
</evidence>
<dbReference type="GO" id="GO:0009311">
    <property type="term" value="P:oligosaccharide metabolic process"/>
    <property type="evidence" value="ECO:0007669"/>
    <property type="project" value="TreeGrafter"/>
</dbReference>
<feature type="chain" id="PRO_5008274610" description="Alpha-galactosidase" evidence="8">
    <location>
        <begin position="22"/>
        <end position="395"/>
    </location>
</feature>
<evidence type="ECO:0000259" key="9">
    <source>
        <dbReference type="Pfam" id="PF17801"/>
    </source>
</evidence>
<feature type="domain" description="Alpha galactosidase C-terminal" evidence="9">
    <location>
        <begin position="320"/>
        <end position="391"/>
    </location>
</feature>
<proteinExistence type="inferred from homology"/>
<keyword evidence="11" id="KW-1185">Reference proteome</keyword>
<dbReference type="Gene3D" id="3.20.20.70">
    <property type="entry name" value="Aldolase class I"/>
    <property type="match status" value="1"/>
</dbReference>
<dbReference type="Proteomes" id="UP000078348">
    <property type="component" value="Unassembled WGS sequence"/>
</dbReference>
<name>A0A196SGF9_BLAHN</name>
<keyword evidence="7" id="KW-1015">Disulfide bond</keyword>
<dbReference type="InterPro" id="IPR013780">
    <property type="entry name" value="Glyco_hydro_b"/>
</dbReference>
<dbReference type="GO" id="GO:0005737">
    <property type="term" value="C:cytoplasm"/>
    <property type="evidence" value="ECO:0007669"/>
    <property type="project" value="TreeGrafter"/>
</dbReference>
<evidence type="ECO:0000256" key="2">
    <source>
        <dbReference type="ARBA" id="ARBA00009743"/>
    </source>
</evidence>
<dbReference type="Gene3D" id="2.60.40.1180">
    <property type="entry name" value="Golgi alpha-mannosidase II"/>
    <property type="match status" value="1"/>
</dbReference>
<evidence type="ECO:0000256" key="5">
    <source>
        <dbReference type="ARBA" id="ARBA00022801"/>
    </source>
</evidence>
<dbReference type="InterPro" id="IPR017853">
    <property type="entry name" value="GH"/>
</dbReference>
<dbReference type="AlphaFoldDB" id="A0A196SGF9"/>
<comment type="similarity">
    <text evidence="2 7">Belongs to the glycosyl hydrolase 27 family.</text>
</comment>
<dbReference type="STRING" id="478820.A0A196SGF9"/>
<dbReference type="CDD" id="cd14792">
    <property type="entry name" value="GH27"/>
    <property type="match status" value="1"/>
</dbReference>
<protein>
    <recommendedName>
        <fullName evidence="3 7">Alpha-galactosidase</fullName>
        <ecNumber evidence="3 7">3.2.1.22</ecNumber>
    </recommendedName>
    <alternativeName>
        <fullName evidence="7">Melibiase</fullName>
    </alternativeName>
</protein>
<dbReference type="Pfam" id="PF16499">
    <property type="entry name" value="Melibiase_2"/>
    <property type="match status" value="1"/>
</dbReference>
<dbReference type="PANTHER" id="PTHR11452">
    <property type="entry name" value="ALPHA-GALACTOSIDASE/ALPHA-N-ACETYLGALACTOSAMINIDASE"/>
    <property type="match status" value="1"/>
</dbReference>
<organism evidence="10 11">
    <name type="scientific">Blastocystis sp. subtype 1 (strain ATCC 50177 / NandII)</name>
    <dbReference type="NCBI Taxonomy" id="478820"/>
    <lineage>
        <taxon>Eukaryota</taxon>
        <taxon>Sar</taxon>
        <taxon>Stramenopiles</taxon>
        <taxon>Bigyra</taxon>
        <taxon>Opalozoa</taxon>
        <taxon>Opalinata</taxon>
        <taxon>Blastocystidae</taxon>
        <taxon>Blastocystis</taxon>
    </lineage>
</organism>
<evidence type="ECO:0000313" key="10">
    <source>
        <dbReference type="EMBL" id="OAO16098.1"/>
    </source>
</evidence>
<dbReference type="EMBL" id="LXWW01000099">
    <property type="protein sequence ID" value="OAO16098.1"/>
    <property type="molecule type" value="Genomic_DNA"/>
</dbReference>
<dbReference type="SUPFAM" id="SSF51011">
    <property type="entry name" value="Glycosyl hydrolase domain"/>
    <property type="match status" value="1"/>
</dbReference>
<evidence type="ECO:0000256" key="1">
    <source>
        <dbReference type="ARBA" id="ARBA00001255"/>
    </source>
</evidence>
<gene>
    <name evidence="10" type="ORF">AV274_2179</name>
</gene>
<dbReference type="InterPro" id="IPR002241">
    <property type="entry name" value="Glyco_hydro_27"/>
</dbReference>
<comment type="caution">
    <text evidence="10">The sequence shown here is derived from an EMBL/GenBank/DDBJ whole genome shotgun (WGS) entry which is preliminary data.</text>
</comment>
<dbReference type="PROSITE" id="PS00512">
    <property type="entry name" value="ALPHA_GALACTOSIDASE"/>
    <property type="match status" value="1"/>
</dbReference>
<dbReference type="GO" id="GO:0016139">
    <property type="term" value="P:glycoside catabolic process"/>
    <property type="evidence" value="ECO:0007669"/>
    <property type="project" value="TreeGrafter"/>
</dbReference>
<dbReference type="PRINTS" id="PR00740">
    <property type="entry name" value="GLHYDRLASE27"/>
</dbReference>
<evidence type="ECO:0000256" key="8">
    <source>
        <dbReference type="SAM" id="SignalP"/>
    </source>
</evidence>
<evidence type="ECO:0000256" key="3">
    <source>
        <dbReference type="ARBA" id="ARBA00012755"/>
    </source>
</evidence>
<dbReference type="GO" id="GO:0004557">
    <property type="term" value="F:alpha-galactosidase activity"/>
    <property type="evidence" value="ECO:0007669"/>
    <property type="project" value="UniProtKB-EC"/>
</dbReference>
<dbReference type="InterPro" id="IPR013785">
    <property type="entry name" value="Aldolase_TIM"/>
</dbReference>
<feature type="signal peptide" evidence="8">
    <location>
        <begin position="1"/>
        <end position="21"/>
    </location>
</feature>
<keyword evidence="6 7" id="KW-0326">Glycosidase</keyword>
<dbReference type="PANTHER" id="PTHR11452:SF83">
    <property type="entry name" value="ALPHA-GALACTOSIDASE"/>
    <property type="match status" value="1"/>
</dbReference>
<evidence type="ECO:0000256" key="7">
    <source>
        <dbReference type="RuleBase" id="RU361168"/>
    </source>
</evidence>
<comment type="catalytic activity">
    <reaction evidence="1 7">
        <text>Hydrolysis of terminal, non-reducing alpha-D-galactose residues in alpha-D-galactosides, including galactose oligosaccharides, galactomannans and galactolipids.</text>
        <dbReference type="EC" id="3.2.1.22"/>
    </reaction>
</comment>
<dbReference type="Pfam" id="PF17801">
    <property type="entry name" value="Melibiase_C"/>
    <property type="match status" value="1"/>
</dbReference>
<dbReference type="OrthoDB" id="5795902at2759"/>
<evidence type="ECO:0000313" key="11">
    <source>
        <dbReference type="Proteomes" id="UP000078348"/>
    </source>
</evidence>